<protein>
    <submittedName>
        <fullName evidence="1">Uncharacterized protein</fullName>
    </submittedName>
</protein>
<dbReference type="Proteomes" id="UP001497680">
    <property type="component" value="Unassembled WGS sequence"/>
</dbReference>
<evidence type="ECO:0000313" key="2">
    <source>
        <dbReference type="Proteomes" id="UP001497680"/>
    </source>
</evidence>
<accession>A0ACC0CN12</accession>
<organism evidence="1 2">
    <name type="scientific">Hypoxylon rubiginosum</name>
    <dbReference type="NCBI Taxonomy" id="110542"/>
    <lineage>
        <taxon>Eukaryota</taxon>
        <taxon>Fungi</taxon>
        <taxon>Dikarya</taxon>
        <taxon>Ascomycota</taxon>
        <taxon>Pezizomycotina</taxon>
        <taxon>Sordariomycetes</taxon>
        <taxon>Xylariomycetidae</taxon>
        <taxon>Xylariales</taxon>
        <taxon>Hypoxylaceae</taxon>
        <taxon>Hypoxylon</taxon>
    </lineage>
</organism>
<sequence>MLRTSVTGISSWNWCVSYDRSWEAGVGFTIFGLPLSVGGTVSLASDASGKEHYIGPSGGLQFLGQLRRLLISREQRPGSQSLIPPGAVSRFTEDDGAQALEAEESHEGGPNSRNNDNVSITTTRDQQSLGSIASLESDFSWKSSAGIEEHWRRLPATDLLEKLLQSFFQNVHDDFVLFQRGMFEGDYEAQSRMLRHHGNQSNHDREPDLGLLACIYMMLVFGSMSGPTIGRNTLDHNALRKYCVSSARSLLPQLISKCTLYNLRALLLLGLFLHNNNEKNATWNLVGTATSLADLVV</sequence>
<gene>
    <name evidence="1" type="ORF">F4821DRAFT_264534</name>
</gene>
<proteinExistence type="predicted"/>
<evidence type="ECO:0000313" key="1">
    <source>
        <dbReference type="EMBL" id="KAI6081826.1"/>
    </source>
</evidence>
<name>A0ACC0CN12_9PEZI</name>
<keyword evidence="2" id="KW-1185">Reference proteome</keyword>
<comment type="caution">
    <text evidence="1">The sequence shown here is derived from an EMBL/GenBank/DDBJ whole genome shotgun (WGS) entry which is preliminary data.</text>
</comment>
<dbReference type="EMBL" id="MU394385">
    <property type="protein sequence ID" value="KAI6081826.1"/>
    <property type="molecule type" value="Genomic_DNA"/>
</dbReference>
<reference evidence="1 2" key="1">
    <citation type="journal article" date="2022" name="New Phytol.">
        <title>Ecological generalism drives hyperdiversity of secondary metabolite gene clusters in xylarialean endophytes.</title>
        <authorList>
            <person name="Franco M.E.E."/>
            <person name="Wisecaver J.H."/>
            <person name="Arnold A.E."/>
            <person name="Ju Y.M."/>
            <person name="Slot J.C."/>
            <person name="Ahrendt S."/>
            <person name="Moore L.P."/>
            <person name="Eastman K.E."/>
            <person name="Scott K."/>
            <person name="Konkel Z."/>
            <person name="Mondo S.J."/>
            <person name="Kuo A."/>
            <person name="Hayes R.D."/>
            <person name="Haridas S."/>
            <person name="Andreopoulos B."/>
            <person name="Riley R."/>
            <person name="LaButti K."/>
            <person name="Pangilinan J."/>
            <person name="Lipzen A."/>
            <person name="Amirebrahimi M."/>
            <person name="Yan J."/>
            <person name="Adam C."/>
            <person name="Keymanesh K."/>
            <person name="Ng V."/>
            <person name="Louie K."/>
            <person name="Northen T."/>
            <person name="Drula E."/>
            <person name="Henrissat B."/>
            <person name="Hsieh H.M."/>
            <person name="Youens-Clark K."/>
            <person name="Lutzoni F."/>
            <person name="Miadlikowska J."/>
            <person name="Eastwood D.C."/>
            <person name="Hamelin R.C."/>
            <person name="Grigoriev I.V."/>
            <person name="U'Ren J.M."/>
        </authorList>
    </citation>
    <scope>NUCLEOTIDE SEQUENCE [LARGE SCALE GENOMIC DNA]</scope>
    <source>
        <strain evidence="1 2">ER1909</strain>
    </source>
</reference>